<proteinExistence type="predicted"/>
<protein>
    <submittedName>
        <fullName evidence="1">Uncharacterized protein</fullName>
    </submittedName>
</protein>
<feature type="non-terminal residue" evidence="1">
    <location>
        <position position="155"/>
    </location>
</feature>
<evidence type="ECO:0000313" key="1">
    <source>
        <dbReference type="EMBL" id="KHN80272.1"/>
    </source>
</evidence>
<comment type="caution">
    <text evidence="1">The sequence shown here is derived from an EMBL/GenBank/DDBJ whole genome shotgun (WGS) entry which is preliminary data.</text>
</comment>
<sequence length="155" mass="17857">MIIRKNKFEASEEEKEILQNNASYGAFTFRDALCLSIISGMIRKAHSMRQSRFQIRSPLYRALISQCRHSVVSAHNNMNQFFTHCVTFWSAKTKNDICAAHWACAVAIGMSNEMEKRRLELCRMSNYQEGVIKENTTLTEKENHEKNNCPVAAHI</sequence>
<name>A0A0B2VFY0_TOXCA</name>
<keyword evidence="2" id="KW-1185">Reference proteome</keyword>
<evidence type="ECO:0000313" key="2">
    <source>
        <dbReference type="Proteomes" id="UP000031036"/>
    </source>
</evidence>
<reference evidence="1 2" key="1">
    <citation type="submission" date="2014-11" db="EMBL/GenBank/DDBJ databases">
        <title>Genetic blueprint of the zoonotic pathogen Toxocara canis.</title>
        <authorList>
            <person name="Zhu X.-Q."/>
            <person name="Korhonen P.K."/>
            <person name="Cai H."/>
            <person name="Young N.D."/>
            <person name="Nejsum P."/>
            <person name="von Samson-Himmelstjerna G."/>
            <person name="Boag P.R."/>
            <person name="Tan P."/>
            <person name="Li Q."/>
            <person name="Min J."/>
            <person name="Yang Y."/>
            <person name="Wang X."/>
            <person name="Fang X."/>
            <person name="Hall R.S."/>
            <person name="Hofmann A."/>
            <person name="Sternberg P.W."/>
            <person name="Jex A.R."/>
            <person name="Gasser R.B."/>
        </authorList>
    </citation>
    <scope>NUCLEOTIDE SEQUENCE [LARGE SCALE GENOMIC DNA]</scope>
    <source>
        <strain evidence="1">PN_DK_2014</strain>
    </source>
</reference>
<dbReference type="Proteomes" id="UP000031036">
    <property type="component" value="Unassembled WGS sequence"/>
</dbReference>
<accession>A0A0B2VFY0</accession>
<dbReference type="AlphaFoldDB" id="A0A0B2VFY0"/>
<dbReference type="EMBL" id="JPKZ01001751">
    <property type="protein sequence ID" value="KHN80272.1"/>
    <property type="molecule type" value="Genomic_DNA"/>
</dbReference>
<organism evidence="1 2">
    <name type="scientific">Toxocara canis</name>
    <name type="common">Canine roundworm</name>
    <dbReference type="NCBI Taxonomy" id="6265"/>
    <lineage>
        <taxon>Eukaryota</taxon>
        <taxon>Metazoa</taxon>
        <taxon>Ecdysozoa</taxon>
        <taxon>Nematoda</taxon>
        <taxon>Chromadorea</taxon>
        <taxon>Rhabditida</taxon>
        <taxon>Spirurina</taxon>
        <taxon>Ascaridomorpha</taxon>
        <taxon>Ascaridoidea</taxon>
        <taxon>Toxocaridae</taxon>
        <taxon>Toxocara</taxon>
    </lineage>
</organism>
<gene>
    <name evidence="1" type="ORF">Tcan_01158</name>
</gene>